<dbReference type="Proteomes" id="UP000439424">
    <property type="component" value="Unassembled WGS sequence"/>
</dbReference>
<dbReference type="AlphaFoldDB" id="A0A6I4IKY4"/>
<sequence>MKEIKLKEIRDQCIALQKAMDASRKSKVDDVWLHSSFKTFMRKYNEILAKAQEVINIRAPVDVYNLEKVPSAFDTVTIEQRIYFDEVYTNLLILKAFVETTGGLDEVEADNILNFLKANLRKAIYDTPQNEKTIQNGIESLLIGKGKQKGIDYDRETGRVKVAGKESIPDFVFKNQSMVLEVKICNRSGKLAEIIDEMNADIVAYSSGYEFIYFLIYDLGYIRDEDEIIKGLEISDNIKCFIVKH</sequence>
<dbReference type="RefSeq" id="WP_133246537.1">
    <property type="nucleotide sequence ID" value="NZ_AP031579.1"/>
</dbReference>
<comment type="caution">
    <text evidence="1">The sequence shown here is derived from an EMBL/GenBank/DDBJ whole genome shotgun (WGS) entry which is preliminary data.</text>
</comment>
<evidence type="ECO:0000313" key="1">
    <source>
        <dbReference type="EMBL" id="MVM93214.1"/>
    </source>
</evidence>
<evidence type="ECO:0000313" key="2">
    <source>
        <dbReference type="Proteomes" id="UP000439424"/>
    </source>
</evidence>
<dbReference type="EMBL" id="WPIP01000174">
    <property type="protein sequence ID" value="MVM93214.1"/>
    <property type="molecule type" value="Genomic_DNA"/>
</dbReference>
<reference evidence="1 2" key="1">
    <citation type="submission" date="2019-11" db="EMBL/GenBank/DDBJ databases">
        <title>Multidrug-resistant Acinetobacter baumannii moving toward extensively drug-resistant over fifteen years in South of Brazil.</title>
        <authorList>
            <person name="Fedrigo N.H."/>
            <person name="Cerdeira L."/>
            <person name="Fuga B."/>
            <person name="Marini P.V.B."/>
            <person name="Shinohara D.R."/>
            <person name="Carrara-Marroni F.E."/>
            <person name="Lincopan N."/>
            <person name="Tognim M.C.B."/>
        </authorList>
    </citation>
    <scope>NUCLEOTIDE SEQUENCE [LARGE SCALE GENOMIC DNA]</scope>
    <source>
        <strain evidence="1 2">Ac576</strain>
    </source>
</reference>
<protein>
    <submittedName>
        <fullName evidence="1">Uncharacterized protein</fullName>
    </submittedName>
</protein>
<name>A0A6I4IKY4_ACIBA</name>
<dbReference type="Pfam" id="PF18742">
    <property type="entry name" value="DpnII-MboI"/>
    <property type="match status" value="1"/>
</dbReference>
<proteinExistence type="predicted"/>
<organism evidence="1 2">
    <name type="scientific">Acinetobacter baumannii</name>
    <dbReference type="NCBI Taxonomy" id="470"/>
    <lineage>
        <taxon>Bacteria</taxon>
        <taxon>Pseudomonadati</taxon>
        <taxon>Pseudomonadota</taxon>
        <taxon>Gammaproteobacteria</taxon>
        <taxon>Moraxellales</taxon>
        <taxon>Moraxellaceae</taxon>
        <taxon>Acinetobacter</taxon>
        <taxon>Acinetobacter calcoaceticus/baumannii complex</taxon>
    </lineage>
</organism>
<gene>
    <name evidence="1" type="ORF">GNY86_16905</name>
</gene>
<accession>A0A6I4IKY4</accession>